<dbReference type="EMBL" id="LANA01000001">
    <property type="protein sequence ID" value="NMN67626.1"/>
    <property type="molecule type" value="Genomic_DNA"/>
</dbReference>
<feature type="transmembrane region" description="Helical" evidence="1">
    <location>
        <begin position="456"/>
        <end position="474"/>
    </location>
</feature>
<keyword evidence="4" id="KW-1185">Reference proteome</keyword>
<reference evidence="3 4" key="1">
    <citation type="submission" date="2019-07" db="EMBL/GenBank/DDBJ databases">
        <title>SAR11 Genome Evolution.</title>
        <authorList>
            <person name="Giovannoni S."/>
        </authorList>
    </citation>
    <scope>NUCLEOTIDE SEQUENCE [LARGE SCALE GENOMIC DNA]</scope>
    <source>
        <strain evidence="3 4">HTCC9565</strain>
    </source>
</reference>
<feature type="transmembrane region" description="Helical" evidence="1">
    <location>
        <begin position="154"/>
        <end position="171"/>
    </location>
</feature>
<feature type="transmembrane region" description="Helical" evidence="1">
    <location>
        <begin position="77"/>
        <end position="94"/>
    </location>
</feature>
<keyword evidence="3" id="KW-0328">Glycosyltransferase</keyword>
<feature type="domain" description="Glycosyltransferase RgtA/B/C/D-like" evidence="2">
    <location>
        <begin position="155"/>
        <end position="280"/>
    </location>
</feature>
<evidence type="ECO:0000313" key="3">
    <source>
        <dbReference type="EMBL" id="NMN67626.1"/>
    </source>
</evidence>
<keyword evidence="1" id="KW-0472">Membrane</keyword>
<name>A0ABX1T420_PELUQ</name>
<dbReference type="InterPro" id="IPR038731">
    <property type="entry name" value="RgtA/B/C-like"/>
</dbReference>
<feature type="transmembrane region" description="Helical" evidence="1">
    <location>
        <begin position="36"/>
        <end position="57"/>
    </location>
</feature>
<feature type="transmembrane region" description="Helical" evidence="1">
    <location>
        <begin position="202"/>
        <end position="219"/>
    </location>
</feature>
<dbReference type="GO" id="GO:0016757">
    <property type="term" value="F:glycosyltransferase activity"/>
    <property type="evidence" value="ECO:0007669"/>
    <property type="project" value="UniProtKB-KW"/>
</dbReference>
<feature type="transmembrane region" description="Helical" evidence="1">
    <location>
        <begin position="271"/>
        <end position="289"/>
    </location>
</feature>
<evidence type="ECO:0000259" key="2">
    <source>
        <dbReference type="Pfam" id="PF13231"/>
    </source>
</evidence>
<keyword evidence="3" id="KW-0808">Transferase</keyword>
<keyword evidence="1" id="KW-1133">Transmembrane helix</keyword>
<evidence type="ECO:0000313" key="4">
    <source>
        <dbReference type="Proteomes" id="UP001166004"/>
    </source>
</evidence>
<feature type="transmembrane region" description="Helical" evidence="1">
    <location>
        <begin position="178"/>
        <end position="196"/>
    </location>
</feature>
<sequence length="604" mass="70537">MNYCIRNFLIWKALVLGLLIAVFTELLSFFDAINDLSIKVLWIVIITVLFFIFFYLIKIKIHINLLGKISNLPRFEIIFIFLIFFLTFINSVIYPPNTLDAMTYHLPKVMHWAQNNNLDFYPTHHLNQLILAPFSEFVILHLQLLFNGDHFFNLVQWYSMIISCITTSLIAKELGCNIKFQIFSSLFCATIPMGILQATSTQTDYVTSMWLSIMVYFFLKYINQGMLKYIFAFAVALGIGVLTKGTFYIYALPFCIWLGLHVVIKNRKHFFYLFAIPLIMLFLNLGHYSRNINLYNNPLGLSKESVDWTNKTKNLESLTVNIFRNIGLNLAVPNKKVNMFTAKKISVFLEGLNMSVNNPETTKIPHRGYYIPFSFYESSAPNTPHFIIFLLALFIIYKKKLLYNEKYYLYSLIAGFLLICFLLKWTGVQNRLLLSFFVLCSPIVSFVLYKFQLNKLMSALTICLCLYSIPYLLFNKSRPLLASLNFDNKEKIFYKPFFLENKRNELYFVADKFYNSRDIFNYYVKTANLIKDSNCKKIGLDNHRNHYLEYPIWVMLRKEGKNTIVPKIKISNVNVQNKSASIKQEGQNCAILVLDRGVEFFSTK</sequence>
<dbReference type="RefSeq" id="WP_169036109.1">
    <property type="nucleotide sequence ID" value="NZ_LANA01000001.1"/>
</dbReference>
<dbReference type="Pfam" id="PF13231">
    <property type="entry name" value="PMT_2"/>
    <property type="match status" value="1"/>
</dbReference>
<evidence type="ECO:0000256" key="1">
    <source>
        <dbReference type="SAM" id="Phobius"/>
    </source>
</evidence>
<feature type="transmembrane region" description="Helical" evidence="1">
    <location>
        <begin position="409"/>
        <end position="426"/>
    </location>
</feature>
<keyword evidence="1" id="KW-0812">Transmembrane</keyword>
<comment type="caution">
    <text evidence="3">The sequence shown here is derived from an EMBL/GenBank/DDBJ whole genome shotgun (WGS) entry which is preliminary data.</text>
</comment>
<dbReference type="Proteomes" id="UP001166004">
    <property type="component" value="Unassembled WGS sequence"/>
</dbReference>
<feature type="transmembrane region" description="Helical" evidence="1">
    <location>
        <begin position="9"/>
        <end position="30"/>
    </location>
</feature>
<proteinExistence type="predicted"/>
<accession>A0ABX1T420</accession>
<feature type="transmembrane region" description="Helical" evidence="1">
    <location>
        <begin position="432"/>
        <end position="449"/>
    </location>
</feature>
<protein>
    <submittedName>
        <fullName evidence="3">Dolichyl-phosphate-mannose-protein mannosyltransferase</fullName>
    </submittedName>
</protein>
<feature type="transmembrane region" description="Helical" evidence="1">
    <location>
        <begin position="226"/>
        <end position="242"/>
    </location>
</feature>
<gene>
    <name evidence="3" type="ORF">VP91_00007730</name>
</gene>
<organism evidence="3 4">
    <name type="scientific">Pelagibacter ubique</name>
    <dbReference type="NCBI Taxonomy" id="198252"/>
    <lineage>
        <taxon>Bacteria</taxon>
        <taxon>Pseudomonadati</taxon>
        <taxon>Pseudomonadota</taxon>
        <taxon>Alphaproteobacteria</taxon>
        <taxon>Candidatus Pelagibacterales</taxon>
        <taxon>Candidatus Pelagibacteraceae</taxon>
        <taxon>Candidatus Pelagibacter</taxon>
    </lineage>
</organism>